<dbReference type="AlphaFoldDB" id="B0E0Z9"/>
<dbReference type="HOGENOM" id="CLU_496117_0_0_1"/>
<dbReference type="Pfam" id="PF20414">
    <property type="entry name" value="DUF6698"/>
    <property type="match status" value="1"/>
</dbReference>
<evidence type="ECO:0000313" key="3">
    <source>
        <dbReference type="Proteomes" id="UP000001194"/>
    </source>
</evidence>
<reference evidence="2 3" key="1">
    <citation type="journal article" date="2008" name="Nature">
        <title>The genome of Laccaria bicolor provides insights into mycorrhizal symbiosis.</title>
        <authorList>
            <person name="Martin F."/>
            <person name="Aerts A."/>
            <person name="Ahren D."/>
            <person name="Brun A."/>
            <person name="Danchin E.G.J."/>
            <person name="Duchaussoy F."/>
            <person name="Gibon J."/>
            <person name="Kohler A."/>
            <person name="Lindquist E."/>
            <person name="Pereda V."/>
            <person name="Salamov A."/>
            <person name="Shapiro H.J."/>
            <person name="Wuyts J."/>
            <person name="Blaudez D."/>
            <person name="Buee M."/>
            <person name="Brokstein P."/>
            <person name="Canbaeck B."/>
            <person name="Cohen D."/>
            <person name="Courty P.E."/>
            <person name="Coutinho P.M."/>
            <person name="Delaruelle C."/>
            <person name="Detter J.C."/>
            <person name="Deveau A."/>
            <person name="DiFazio S."/>
            <person name="Duplessis S."/>
            <person name="Fraissinet-Tachet L."/>
            <person name="Lucic E."/>
            <person name="Frey-Klett P."/>
            <person name="Fourrey C."/>
            <person name="Feussner I."/>
            <person name="Gay G."/>
            <person name="Grimwood J."/>
            <person name="Hoegger P.J."/>
            <person name="Jain P."/>
            <person name="Kilaru S."/>
            <person name="Labbe J."/>
            <person name="Lin Y.C."/>
            <person name="Legue V."/>
            <person name="Le Tacon F."/>
            <person name="Marmeisse R."/>
            <person name="Melayah D."/>
            <person name="Montanini B."/>
            <person name="Muratet M."/>
            <person name="Nehls U."/>
            <person name="Niculita-Hirzel H."/>
            <person name="Oudot-Le Secq M.P."/>
            <person name="Peter M."/>
            <person name="Quesneville H."/>
            <person name="Rajashekar B."/>
            <person name="Reich M."/>
            <person name="Rouhier N."/>
            <person name="Schmutz J."/>
            <person name="Yin T."/>
            <person name="Chalot M."/>
            <person name="Henrissat B."/>
            <person name="Kuees U."/>
            <person name="Lucas S."/>
            <person name="Van de Peer Y."/>
            <person name="Podila G.K."/>
            <person name="Polle A."/>
            <person name="Pukkila P.J."/>
            <person name="Richardson P.M."/>
            <person name="Rouze P."/>
            <person name="Sanders I.R."/>
            <person name="Stajich J.E."/>
            <person name="Tunlid A."/>
            <person name="Tuskan G."/>
            <person name="Grigoriev I.V."/>
        </authorList>
    </citation>
    <scope>NUCLEOTIDE SEQUENCE [LARGE SCALE GENOMIC DNA]</scope>
    <source>
        <strain evidence="3">S238N-H82 / ATCC MYA-4686</strain>
    </source>
</reference>
<dbReference type="RefSeq" id="XP_001889842.1">
    <property type="nucleotide sequence ID" value="XM_001889807.1"/>
</dbReference>
<evidence type="ECO:0000313" key="2">
    <source>
        <dbReference type="EMBL" id="EDQ99493.1"/>
    </source>
</evidence>
<protein>
    <submittedName>
        <fullName evidence="2">Predicted protein</fullName>
    </submittedName>
</protein>
<dbReference type="InParanoid" id="B0E0Z9"/>
<dbReference type="KEGG" id="lbc:LACBIDRAFT_334987"/>
<dbReference type="GeneID" id="6085530"/>
<dbReference type="EMBL" id="DS547163">
    <property type="protein sequence ID" value="EDQ99493.1"/>
    <property type="molecule type" value="Genomic_DNA"/>
</dbReference>
<name>B0E0Z9_LACBS</name>
<sequence>MSDASNASDEEEECSLLLKSLEKSNDAMAVFLVATKWIPRSIHPFLNLTRVIYAGFQDADEVDVTEIEEPLEEELAANSLFMKLVPHFERVLKEVDVQPGLLHSFIKMVYRHIFTSPSSAIGKVRKGTKPSKAQIYGMKCASGRTITYACVQTRFLLSNLSSWSTVDGHFDLHAFYNNIFLKQIHIHVGSSKRSTGGMHAVIDGHYVWPYRSVPVFHAIAVEVALATCKMVLAAAAINTTPPTPPTPPPMTTNLANTPSAGMSTVVAAIPPLRHLKMHMPACPKGDNLIAGQVQMTMMTVHHAISHGHARNWYHARPITWDVSQGSNLGHGRRANLSWPIGDSHGHLWPYVEPELFLMWLKACGVQTWCIIWEWYQTQKEGERGAVFVHVTCGFLDYLASAFTFVSHSLTSVFNHEELTSEGQTSSPTESPSEISNRIKVHGIAMNGVSLSGVSNESPSPIPLSMFSGGQARPVPDSLFLAKKISMYIPTPKLHPILLQPHSSPSPSIWHTPHASRKHKHPTSVTTSNLLDNIFCKTQHSIHRSLTLPQ</sequence>
<accession>B0E0Z9</accession>
<keyword evidence="3" id="KW-1185">Reference proteome</keyword>
<evidence type="ECO:0000256" key="1">
    <source>
        <dbReference type="SAM" id="MobiDB-lite"/>
    </source>
</evidence>
<feature type="region of interest" description="Disordered" evidence="1">
    <location>
        <begin position="504"/>
        <end position="523"/>
    </location>
</feature>
<proteinExistence type="predicted"/>
<gene>
    <name evidence="2" type="ORF">LACBIDRAFT_334987</name>
</gene>
<dbReference type="OrthoDB" id="3220614at2759"/>
<organism evidence="3">
    <name type="scientific">Laccaria bicolor (strain S238N-H82 / ATCC MYA-4686)</name>
    <name type="common">Bicoloured deceiver</name>
    <name type="synonym">Laccaria laccata var. bicolor</name>
    <dbReference type="NCBI Taxonomy" id="486041"/>
    <lineage>
        <taxon>Eukaryota</taxon>
        <taxon>Fungi</taxon>
        <taxon>Dikarya</taxon>
        <taxon>Basidiomycota</taxon>
        <taxon>Agaricomycotina</taxon>
        <taxon>Agaricomycetes</taxon>
        <taxon>Agaricomycetidae</taxon>
        <taxon>Agaricales</taxon>
        <taxon>Agaricineae</taxon>
        <taxon>Hydnangiaceae</taxon>
        <taxon>Laccaria</taxon>
    </lineage>
</organism>
<dbReference type="InterPro" id="IPR046521">
    <property type="entry name" value="DUF6698"/>
</dbReference>
<dbReference type="Proteomes" id="UP000001194">
    <property type="component" value="Unassembled WGS sequence"/>
</dbReference>